<dbReference type="Gene3D" id="3.40.720.10">
    <property type="entry name" value="Alkaline Phosphatase, subunit A"/>
    <property type="match status" value="1"/>
</dbReference>
<dbReference type="Pfam" id="PF01663">
    <property type="entry name" value="Phosphodiest"/>
    <property type="match status" value="1"/>
</dbReference>
<dbReference type="InterPro" id="IPR002591">
    <property type="entry name" value="Phosphodiest/P_Trfase"/>
</dbReference>
<dbReference type="Gene3D" id="3.30.1360.180">
    <property type="match status" value="1"/>
</dbReference>
<dbReference type="PANTHER" id="PTHR10151">
    <property type="entry name" value="ECTONUCLEOTIDE PYROPHOSPHATASE/PHOSPHODIESTERASE"/>
    <property type="match status" value="1"/>
</dbReference>
<accession>A0A443QFM9</accession>
<reference evidence="1 2" key="1">
    <citation type="journal article" date="2018" name="Gigascience">
        <title>Genomes of trombidid mites reveal novel predicted allergens and laterally-transferred genes associated with secondary metabolism.</title>
        <authorList>
            <person name="Dong X."/>
            <person name="Chaisiri K."/>
            <person name="Xia D."/>
            <person name="Armstrong S.D."/>
            <person name="Fang Y."/>
            <person name="Donnelly M.J."/>
            <person name="Kadowaki T."/>
            <person name="McGarry J.W."/>
            <person name="Darby A.C."/>
            <person name="Makepeace B.L."/>
        </authorList>
    </citation>
    <scope>NUCLEOTIDE SEQUENCE [LARGE SCALE GENOMIC DNA]</scope>
    <source>
        <strain evidence="1">UoL-WK</strain>
    </source>
</reference>
<comment type="caution">
    <text evidence="1">The sequence shown here is derived from an EMBL/GenBank/DDBJ whole genome shotgun (WGS) entry which is preliminary data.</text>
</comment>
<dbReference type="SUPFAM" id="SSF53649">
    <property type="entry name" value="Alkaline phosphatase-like"/>
    <property type="match status" value="1"/>
</dbReference>
<name>A0A443QFM9_9ACAR</name>
<dbReference type="EMBL" id="NCKU01008610">
    <property type="protein sequence ID" value="RWS01796.1"/>
    <property type="molecule type" value="Genomic_DNA"/>
</dbReference>
<evidence type="ECO:0000313" key="1">
    <source>
        <dbReference type="EMBL" id="RWS01796.1"/>
    </source>
</evidence>
<proteinExistence type="predicted"/>
<dbReference type="STRING" id="1965070.A0A443QFM9"/>
<dbReference type="OrthoDB" id="415411at2759"/>
<sequence length="347" mass="40355">MISTFPTKTFPNHFSIVTGYYQETHGIVNNVMFDPISNETFTMSSKGNKWWDNGLSIPIWVANQMVKNDRFSYVSMWPGSWEEIYGRKPHYSEPYVRNSNFEQRIEKMIAELSRKQQPANLAVMYFDEPDQTAHHYGPFANETRGKIKIADNLVGFLIERLKTANLLNKANIIILSDHGMAEVKFENMIDLNKIVDTRFFRVFGSAPVLNILANEGKKELVYQMLKKASIKNHFNVYKREEVPHEYHYRNHRRILDFVVEANEGYFVDTGIEKWFCGQKAGVHGYNNKLLSMRPLFLASGPAFKKNFVYDRLFENIDLYPLMCKILDLNYAELPSNGTFDKVEAILN</sequence>
<dbReference type="AlphaFoldDB" id="A0A443QFM9"/>
<gene>
    <name evidence="1" type="ORF">B4U79_12842</name>
</gene>
<protein>
    <submittedName>
        <fullName evidence="1">Ectonucleotide pyrophosphatase/phosphodiesterase family member 5-like isoform X2</fullName>
    </submittedName>
</protein>
<dbReference type="GO" id="GO:0016787">
    <property type="term" value="F:hydrolase activity"/>
    <property type="evidence" value="ECO:0007669"/>
    <property type="project" value="UniProtKB-ARBA"/>
</dbReference>
<dbReference type="Proteomes" id="UP000285301">
    <property type="component" value="Unassembled WGS sequence"/>
</dbReference>
<keyword evidence="2" id="KW-1185">Reference proteome</keyword>
<evidence type="ECO:0000313" key="2">
    <source>
        <dbReference type="Proteomes" id="UP000285301"/>
    </source>
</evidence>
<dbReference type="InterPro" id="IPR017850">
    <property type="entry name" value="Alkaline_phosphatase_core_sf"/>
</dbReference>
<dbReference type="CDD" id="cd16018">
    <property type="entry name" value="Enpp"/>
    <property type="match status" value="1"/>
</dbReference>
<organism evidence="1 2">
    <name type="scientific">Dinothrombium tinctorium</name>
    <dbReference type="NCBI Taxonomy" id="1965070"/>
    <lineage>
        <taxon>Eukaryota</taxon>
        <taxon>Metazoa</taxon>
        <taxon>Ecdysozoa</taxon>
        <taxon>Arthropoda</taxon>
        <taxon>Chelicerata</taxon>
        <taxon>Arachnida</taxon>
        <taxon>Acari</taxon>
        <taxon>Acariformes</taxon>
        <taxon>Trombidiformes</taxon>
        <taxon>Prostigmata</taxon>
        <taxon>Anystina</taxon>
        <taxon>Parasitengona</taxon>
        <taxon>Trombidioidea</taxon>
        <taxon>Trombidiidae</taxon>
        <taxon>Dinothrombium</taxon>
    </lineage>
</organism>
<dbReference type="PANTHER" id="PTHR10151:SF120">
    <property type="entry name" value="BIS(5'-ADENOSYL)-TRIPHOSPHATASE"/>
    <property type="match status" value="1"/>
</dbReference>